<dbReference type="InterPro" id="IPR052158">
    <property type="entry name" value="INH-QAR"/>
</dbReference>
<dbReference type="GO" id="GO:0006508">
    <property type="term" value="P:proteolysis"/>
    <property type="evidence" value="ECO:0007669"/>
    <property type="project" value="UniProtKB-KW"/>
</dbReference>
<dbReference type="EnsemblBacteria" id="CAI50647">
    <property type="protein sequence ID" value="CAI50647"/>
    <property type="gene ID" value="NP_5112A"/>
</dbReference>
<dbReference type="RefSeq" id="WP_011324257.1">
    <property type="nucleotide sequence ID" value="NC_007426.1"/>
</dbReference>
<dbReference type="eggNOG" id="arCOG00769">
    <property type="taxonomic scope" value="Archaea"/>
</dbReference>
<organism evidence="2 3">
    <name type="scientific">Natronomonas pharaonis (strain ATCC 35678 / DSM 2160 / CIP 103997 / JCM 8858 / NBRC 14720 / NCIMB 2260 / Gabara)</name>
    <name type="common">Halobacterium pharaonis</name>
    <dbReference type="NCBI Taxonomy" id="348780"/>
    <lineage>
        <taxon>Archaea</taxon>
        <taxon>Methanobacteriati</taxon>
        <taxon>Methanobacteriota</taxon>
        <taxon>Stenosarchaea group</taxon>
        <taxon>Halobacteria</taxon>
        <taxon>Halobacteriales</taxon>
        <taxon>Natronomonadaceae</taxon>
        <taxon>Natronomonas</taxon>
    </lineage>
</organism>
<dbReference type="HOGENOM" id="CLU_000445_44_1_2"/>
<accession>Q3IML1</accession>
<dbReference type="EC" id="3.4.-.-" evidence="2"/>
<dbReference type="Proteomes" id="UP000002698">
    <property type="component" value="Chromosome"/>
</dbReference>
<sequence length="193" mass="20182">MNVDILLFDGFDELDAVGPYEVLRLAGRHGGDIAARLVTVEGVAAVEARNGLRVRTDGHPDDNADLLLVPGGGWNDSDAPGVRREHERGVVPEFIADRHADGVTVASVCTGAMLLAKAGLLDGRPATTHHTAHEDLSDAGANLRTDRFVDDGDVLTAGGITAGFDLALAIVEDHCGADIAAAVATELEYERAI</sequence>
<dbReference type="KEGG" id="nph:NP_5112A"/>
<dbReference type="EMBL" id="CR936257">
    <property type="protein sequence ID" value="CAI50647.1"/>
    <property type="molecule type" value="Genomic_DNA"/>
</dbReference>
<reference evidence="2 3" key="1">
    <citation type="journal article" date="2005" name="Genome Res.">
        <title>Living with two extremes: conclusions from the genome sequence of Natronomonas pharaonis.</title>
        <authorList>
            <person name="Falb M."/>
            <person name="Pfeiffer F."/>
            <person name="Palm P."/>
            <person name="Rodewald K."/>
            <person name="Hickmann V."/>
            <person name="Tittor J."/>
            <person name="Oesterhelt D."/>
        </authorList>
    </citation>
    <scope>NUCLEOTIDE SEQUENCE [LARGE SCALE GENOMIC DNA]</scope>
    <source>
        <strain evidence="3">ATCC 35678 / DSM 2160 / CIP 103997 / JCM 8858 / NBRC 14720 / NCIMB 2260 / Gabara</strain>
    </source>
</reference>
<evidence type="ECO:0000259" key="1">
    <source>
        <dbReference type="Pfam" id="PF01965"/>
    </source>
</evidence>
<dbReference type="OrthoDB" id="8348at2157"/>
<dbReference type="PANTHER" id="PTHR43130">
    <property type="entry name" value="ARAC-FAMILY TRANSCRIPTIONAL REGULATOR"/>
    <property type="match status" value="1"/>
</dbReference>
<keyword evidence="2" id="KW-0645">Protease</keyword>
<dbReference type="SUPFAM" id="SSF52317">
    <property type="entry name" value="Class I glutamine amidotransferase-like"/>
    <property type="match status" value="1"/>
</dbReference>
<dbReference type="Gene3D" id="3.40.50.880">
    <property type="match status" value="1"/>
</dbReference>
<proteinExistence type="predicted"/>
<name>Q3IML1_NATPD</name>
<dbReference type="InterPro" id="IPR002818">
    <property type="entry name" value="DJ-1/PfpI"/>
</dbReference>
<dbReference type="Pfam" id="PF01965">
    <property type="entry name" value="DJ-1_PfpI"/>
    <property type="match status" value="1"/>
</dbReference>
<dbReference type="CDD" id="cd03139">
    <property type="entry name" value="GATase1_PfpI_2"/>
    <property type="match status" value="1"/>
</dbReference>
<gene>
    <name evidence="2" type="ordered locus">NP_5112A</name>
</gene>
<keyword evidence="3" id="KW-1185">Reference proteome</keyword>
<dbReference type="GO" id="GO:0008233">
    <property type="term" value="F:peptidase activity"/>
    <property type="evidence" value="ECO:0007669"/>
    <property type="project" value="UniProtKB-KW"/>
</dbReference>
<dbReference type="STRING" id="348780.NP_5112A"/>
<dbReference type="AlphaFoldDB" id="Q3IML1"/>
<dbReference type="GeneID" id="3702260"/>
<protein>
    <submittedName>
        <fullName evidence="2">PfpI family protease</fullName>
        <ecNumber evidence="2">3.4.-.-</ecNumber>
    </submittedName>
</protein>
<evidence type="ECO:0000313" key="3">
    <source>
        <dbReference type="Proteomes" id="UP000002698"/>
    </source>
</evidence>
<dbReference type="PANTHER" id="PTHR43130:SF3">
    <property type="entry name" value="HTH-TYPE TRANSCRIPTIONAL REGULATOR RV1931C"/>
    <property type="match status" value="1"/>
</dbReference>
<evidence type="ECO:0000313" key="2">
    <source>
        <dbReference type="EMBL" id="CAI50647.1"/>
    </source>
</evidence>
<dbReference type="InterPro" id="IPR029062">
    <property type="entry name" value="Class_I_gatase-like"/>
</dbReference>
<feature type="domain" description="DJ-1/PfpI" evidence="1">
    <location>
        <begin position="3"/>
        <end position="172"/>
    </location>
</feature>
<keyword evidence="2" id="KW-0378">Hydrolase</keyword>